<dbReference type="EMBL" id="KL648530">
    <property type="protein sequence ID" value="KEY69380.1"/>
    <property type="molecule type" value="Genomic_DNA"/>
</dbReference>
<sequence>MPPSIHVNEITDGVQDAIGKGSGTTKPRLLLCASPIVGHTVPMLRLNEELAARGYDISFLAAEEFRSQIEKSGSRLLPIPAQWTPEFVALRDTVPGGLPRLLFDMEHAFLGQIPPRWEKLKETLEFLYEEDPARDIVIITEPVFMGALPLVLGAPLPKGFKTRPKVIGYSQFPYMGKSVVTAPFGPGLPPDSSDAGRQRNALMHEEFSRGPFAAPIALQKKLLEQVGAREHDPEESLIDTWICHYDATFQVCPPSLEYDRPDISPKIKFAGCLSPKPLKKDFVFPSFWEEVTRGDRPVVLVTQGTVAVDYSELLIPTIEALADREDLLVVAILGVKGASLPESLNIPANTRVIDYLSYDAVLPHAAVFVMNAGYGGVIHSACHGVPMVLAGETEDKLEVAMRAEWAGVAVNLRTAKPTKEAVREAVIRVMAEPSFKKKVLAMKAENDALDTLAIVEKQIMDLAQ</sequence>
<accession>A0A084AVQ1</accession>
<dbReference type="Gene3D" id="3.40.50.2000">
    <property type="entry name" value="Glycogen Phosphorylase B"/>
    <property type="match status" value="2"/>
</dbReference>
<dbReference type="InterPro" id="IPR002213">
    <property type="entry name" value="UDP_glucos_trans"/>
</dbReference>
<evidence type="ECO:0000313" key="2">
    <source>
        <dbReference type="EMBL" id="KEY69380.1"/>
    </source>
</evidence>
<organism evidence="2 3">
    <name type="scientific">Stachybotrys chartarum (strain CBS 109288 / IBT 7711)</name>
    <name type="common">Toxic black mold</name>
    <name type="synonym">Stilbospora chartarum</name>
    <dbReference type="NCBI Taxonomy" id="1280523"/>
    <lineage>
        <taxon>Eukaryota</taxon>
        <taxon>Fungi</taxon>
        <taxon>Dikarya</taxon>
        <taxon>Ascomycota</taxon>
        <taxon>Pezizomycotina</taxon>
        <taxon>Sordariomycetes</taxon>
        <taxon>Hypocreomycetidae</taxon>
        <taxon>Hypocreales</taxon>
        <taxon>Stachybotryaceae</taxon>
        <taxon>Stachybotrys</taxon>
    </lineage>
</organism>
<evidence type="ECO:0000256" key="1">
    <source>
        <dbReference type="ARBA" id="ARBA00022679"/>
    </source>
</evidence>
<dbReference type="PANTHER" id="PTHR21015:SF22">
    <property type="entry name" value="GLYCOSYLTRANSFERASE"/>
    <property type="match status" value="1"/>
</dbReference>
<dbReference type="AlphaFoldDB" id="A0A084AVQ1"/>
<dbReference type="Proteomes" id="UP000028045">
    <property type="component" value="Unassembled WGS sequence"/>
</dbReference>
<dbReference type="OrthoDB" id="5835829at2759"/>
<dbReference type="CDD" id="cd03784">
    <property type="entry name" value="GT1_Gtf-like"/>
    <property type="match status" value="1"/>
</dbReference>
<protein>
    <recommendedName>
        <fullName evidence="4">Glycosyltransferase family 28 N-terminal domain-containing protein</fullName>
    </recommendedName>
</protein>
<dbReference type="GO" id="GO:0008194">
    <property type="term" value="F:UDP-glycosyltransferase activity"/>
    <property type="evidence" value="ECO:0007669"/>
    <property type="project" value="InterPro"/>
</dbReference>
<evidence type="ECO:0000313" key="3">
    <source>
        <dbReference type="Proteomes" id="UP000028045"/>
    </source>
</evidence>
<keyword evidence="1" id="KW-0808">Transferase</keyword>
<reference evidence="2 3" key="1">
    <citation type="journal article" date="2014" name="BMC Genomics">
        <title>Comparative genome sequencing reveals chemotype-specific gene clusters in the toxigenic black mold Stachybotrys.</title>
        <authorList>
            <person name="Semeiks J."/>
            <person name="Borek D."/>
            <person name="Otwinowski Z."/>
            <person name="Grishin N.V."/>
        </authorList>
    </citation>
    <scope>NUCLEOTIDE SEQUENCE [LARGE SCALE GENOMIC DNA]</scope>
    <source>
        <strain evidence="3">CBS 109288 / IBT 7711</strain>
    </source>
</reference>
<gene>
    <name evidence="2" type="ORF">S7711_08135</name>
</gene>
<dbReference type="SUPFAM" id="SSF53756">
    <property type="entry name" value="UDP-Glycosyltransferase/glycogen phosphorylase"/>
    <property type="match status" value="1"/>
</dbReference>
<dbReference type="PANTHER" id="PTHR21015">
    <property type="entry name" value="UDP-N-ACETYLGLUCOSAMINE--N-ACETYLMURAMYL-(PENTAPEPTIDE) PYROPHOSPHORYL-UNDECAPRENOL N-ACETYLGLUCOSAMINE TRANSFERASE 1"/>
    <property type="match status" value="1"/>
</dbReference>
<evidence type="ECO:0008006" key="4">
    <source>
        <dbReference type="Google" id="ProtNLM"/>
    </source>
</evidence>
<keyword evidence="3" id="KW-1185">Reference proteome</keyword>
<name>A0A084AVQ1_STACB</name>
<proteinExistence type="predicted"/>
<dbReference type="HOGENOM" id="CLU_000537_4_1_1"/>
<dbReference type="Pfam" id="PF00201">
    <property type="entry name" value="UDPGT"/>
    <property type="match status" value="1"/>
</dbReference>